<evidence type="ECO:0000259" key="9">
    <source>
        <dbReference type="PROSITE" id="PS51380"/>
    </source>
</evidence>
<comment type="subcellular location">
    <subcellularLocation>
        <location evidence="1">Membrane</location>
        <topology evidence="1">Multi-pass membrane protein</topology>
    </subcellularLocation>
</comment>
<feature type="compositionally biased region" description="Polar residues" evidence="7">
    <location>
        <begin position="76"/>
        <end position="86"/>
    </location>
</feature>
<feature type="domain" description="SPX" evidence="10">
    <location>
        <begin position="1"/>
        <end position="328"/>
    </location>
</feature>
<dbReference type="eggNOG" id="KOG1162">
    <property type="taxonomic scope" value="Eukaryota"/>
</dbReference>
<protein>
    <recommendedName>
        <fullName evidence="13">SPX domain-containing protein</fullName>
    </recommendedName>
</protein>
<evidence type="ECO:0000256" key="8">
    <source>
        <dbReference type="SAM" id="Phobius"/>
    </source>
</evidence>
<dbReference type="InterPro" id="IPR004342">
    <property type="entry name" value="EXS_C"/>
</dbReference>
<reference evidence="11 12" key="2">
    <citation type="journal article" date="2012" name="Open Biol.">
        <title>Characteristics of nucleosomes and linker DNA regions on the genome of the basidiomycete Mixia osmundae revealed by mono- and dinucleosome mapping.</title>
        <authorList>
            <person name="Nishida H."/>
            <person name="Kondo S."/>
            <person name="Matsumoto T."/>
            <person name="Suzuki Y."/>
            <person name="Yoshikawa H."/>
            <person name="Taylor T.D."/>
            <person name="Sugiyama J."/>
        </authorList>
    </citation>
    <scope>NUCLEOTIDE SEQUENCE [LARGE SCALE GENOMIC DNA]</scope>
    <source>
        <strain evidence="12">CBS 9802 / IAM 14324 / JCM 22182 / KY 12970</strain>
    </source>
</reference>
<keyword evidence="5 8" id="KW-0472">Membrane</keyword>
<dbReference type="InParanoid" id="G7E9K4"/>
<feature type="compositionally biased region" description="Polar residues" evidence="7">
    <location>
        <begin position="123"/>
        <end position="135"/>
    </location>
</feature>
<feature type="transmembrane region" description="Helical" evidence="8">
    <location>
        <begin position="692"/>
        <end position="710"/>
    </location>
</feature>
<dbReference type="GO" id="GO:0005886">
    <property type="term" value="C:plasma membrane"/>
    <property type="evidence" value="ECO:0007669"/>
    <property type="project" value="TreeGrafter"/>
</dbReference>
<dbReference type="InterPro" id="IPR004331">
    <property type="entry name" value="SPX_dom"/>
</dbReference>
<feature type="transmembrane region" description="Helical" evidence="8">
    <location>
        <begin position="496"/>
        <end position="516"/>
    </location>
</feature>
<evidence type="ECO:0000256" key="7">
    <source>
        <dbReference type="SAM" id="MobiDB-lite"/>
    </source>
</evidence>
<dbReference type="AlphaFoldDB" id="G7E9K4"/>
<dbReference type="Proteomes" id="UP000009131">
    <property type="component" value="Unassembled WGS sequence"/>
</dbReference>
<dbReference type="OrthoDB" id="9970435at2759"/>
<feature type="region of interest" description="Disordered" evidence="7">
    <location>
        <begin position="812"/>
        <end position="832"/>
    </location>
</feature>
<evidence type="ECO:0000256" key="3">
    <source>
        <dbReference type="ARBA" id="ARBA00022692"/>
    </source>
</evidence>
<reference evidence="11 12" key="1">
    <citation type="journal article" date="2011" name="J. Gen. Appl. Microbiol.">
        <title>Draft genome sequencing of the enigmatic basidiomycete Mixia osmundae.</title>
        <authorList>
            <person name="Nishida H."/>
            <person name="Nagatsuka Y."/>
            <person name="Sugiyama J."/>
        </authorList>
    </citation>
    <scope>NUCLEOTIDE SEQUENCE [LARGE SCALE GENOMIC DNA]</scope>
    <source>
        <strain evidence="12">CBS 9802 / IAM 14324 / JCM 22182 / KY 12970</strain>
    </source>
</reference>
<feature type="region of interest" description="Disordered" evidence="7">
    <location>
        <begin position="48"/>
        <end position="167"/>
    </location>
</feature>
<feature type="compositionally biased region" description="Basic and acidic residues" evidence="7">
    <location>
        <begin position="158"/>
        <end position="167"/>
    </location>
</feature>
<dbReference type="Pfam" id="PF03105">
    <property type="entry name" value="SPX"/>
    <property type="match status" value="2"/>
</dbReference>
<evidence type="ECO:0000313" key="11">
    <source>
        <dbReference type="EMBL" id="GAA99323.1"/>
    </source>
</evidence>
<feature type="transmembrane region" description="Helical" evidence="8">
    <location>
        <begin position="420"/>
        <end position="444"/>
    </location>
</feature>
<gene>
    <name evidence="11" type="primary">Mo06018</name>
    <name evidence="11" type="ORF">E5Q_06018</name>
</gene>
<comment type="similarity">
    <text evidence="2">Belongs to the SYG1 (TC 2.A.94) family.</text>
</comment>
<dbReference type="GO" id="GO:0000822">
    <property type="term" value="F:inositol hexakisphosphate binding"/>
    <property type="evidence" value="ECO:0007669"/>
    <property type="project" value="TreeGrafter"/>
</dbReference>
<dbReference type="PROSITE" id="PS51380">
    <property type="entry name" value="EXS"/>
    <property type="match status" value="1"/>
</dbReference>
<dbReference type="FunCoup" id="G7E9K4">
    <property type="interactions" value="190"/>
</dbReference>
<accession>G7E9K4</accession>
<dbReference type="PANTHER" id="PTHR10783:SF103">
    <property type="entry name" value="SOLUTE CARRIER FAMILY 53 MEMBER 1"/>
    <property type="match status" value="1"/>
</dbReference>
<keyword evidence="12" id="KW-1185">Reference proteome</keyword>
<feature type="domain" description="EXS" evidence="9">
    <location>
        <begin position="577"/>
        <end position="774"/>
    </location>
</feature>
<dbReference type="GO" id="GO:0016036">
    <property type="term" value="P:cellular response to phosphate starvation"/>
    <property type="evidence" value="ECO:0007669"/>
    <property type="project" value="TreeGrafter"/>
</dbReference>
<evidence type="ECO:0000313" key="12">
    <source>
        <dbReference type="Proteomes" id="UP000009131"/>
    </source>
</evidence>
<feature type="compositionally biased region" description="Basic and acidic residues" evidence="7">
    <location>
        <begin position="814"/>
        <end position="824"/>
    </location>
</feature>
<name>G7E9K4_MIXOS</name>
<feature type="compositionally biased region" description="Polar residues" evidence="7">
    <location>
        <begin position="99"/>
        <end position="112"/>
    </location>
</feature>
<feature type="transmembrane region" description="Helical" evidence="8">
    <location>
        <begin position="645"/>
        <end position="671"/>
    </location>
</feature>
<feature type="transmembrane region" description="Helical" evidence="8">
    <location>
        <begin position="613"/>
        <end position="633"/>
    </location>
</feature>
<keyword evidence="6" id="KW-0175">Coiled coil</keyword>
<evidence type="ECO:0000256" key="5">
    <source>
        <dbReference type="ARBA" id="ARBA00023136"/>
    </source>
</evidence>
<keyword evidence="3 8" id="KW-0812">Transmembrane</keyword>
<dbReference type="HOGENOM" id="CLU_006116_0_0_1"/>
<proteinExistence type="inferred from homology"/>
<dbReference type="Pfam" id="PF03124">
    <property type="entry name" value="EXS"/>
    <property type="match status" value="1"/>
</dbReference>
<dbReference type="PROSITE" id="PS51382">
    <property type="entry name" value="SPX"/>
    <property type="match status" value="1"/>
</dbReference>
<evidence type="ECO:0000256" key="4">
    <source>
        <dbReference type="ARBA" id="ARBA00022989"/>
    </source>
</evidence>
<dbReference type="CDD" id="cd14475">
    <property type="entry name" value="SPX_SYG1_like"/>
    <property type="match status" value="1"/>
</dbReference>
<evidence type="ECO:0000256" key="2">
    <source>
        <dbReference type="ARBA" id="ARBA00009665"/>
    </source>
</evidence>
<dbReference type="PANTHER" id="PTHR10783">
    <property type="entry name" value="XENOTROPIC AND POLYTROPIC RETROVIRUS RECEPTOR 1-RELATED"/>
    <property type="match status" value="1"/>
</dbReference>
<dbReference type="EMBL" id="BABT02000220">
    <property type="protein sequence ID" value="GAA99323.1"/>
    <property type="molecule type" value="Genomic_DNA"/>
</dbReference>
<evidence type="ECO:0000256" key="1">
    <source>
        <dbReference type="ARBA" id="ARBA00004141"/>
    </source>
</evidence>
<feature type="transmembrane region" description="Helical" evidence="8">
    <location>
        <begin position="465"/>
        <end position="484"/>
    </location>
</feature>
<evidence type="ECO:0000256" key="6">
    <source>
        <dbReference type="SAM" id="Coils"/>
    </source>
</evidence>
<dbReference type="STRING" id="764103.G7E9K4"/>
<comment type="caution">
    <text evidence="11">The sequence shown here is derived from an EMBL/GenBank/DDBJ whole genome shotgun (WGS) entry which is preliminary data.</text>
</comment>
<dbReference type="GO" id="GO:0006817">
    <property type="term" value="P:phosphate ion transport"/>
    <property type="evidence" value="ECO:0007669"/>
    <property type="project" value="TreeGrafter"/>
</dbReference>
<feature type="coiled-coil region" evidence="6">
    <location>
        <begin position="211"/>
        <end position="238"/>
    </location>
</feature>
<organism evidence="11 12">
    <name type="scientific">Mixia osmundae (strain CBS 9802 / IAM 14324 / JCM 22182 / KY 12970)</name>
    <dbReference type="NCBI Taxonomy" id="764103"/>
    <lineage>
        <taxon>Eukaryota</taxon>
        <taxon>Fungi</taxon>
        <taxon>Dikarya</taxon>
        <taxon>Basidiomycota</taxon>
        <taxon>Pucciniomycotina</taxon>
        <taxon>Mixiomycetes</taxon>
        <taxon>Mixiales</taxon>
        <taxon>Mixiaceae</taxon>
        <taxon>Mixia</taxon>
    </lineage>
</organism>
<evidence type="ECO:0008006" key="13">
    <source>
        <dbReference type="Google" id="ProtNLM"/>
    </source>
</evidence>
<dbReference type="GO" id="GO:0005794">
    <property type="term" value="C:Golgi apparatus"/>
    <property type="evidence" value="ECO:0007669"/>
    <property type="project" value="TreeGrafter"/>
</dbReference>
<sequence>MKFSHYLSENVTEEWRREYINYRKLKKLIKLARRASDTPLLADRHSERYFDRTSGDPEACREGANDSESDDHEYTSSRSYAWSTGEHSSEYASRRPPSTLGSNMQRSSTAVSGVTDDGRPSESQDASETSMGNSRTELRPRQSEQATLVTESPPMHYQHRDRSERRSIFGEQQPQIWRYPRNSSLDSLYGAFTSAERNLFSVLDRDLLMVNDFFADRLHEAEERLRVLRMQLEELSHHKHDKRDVTYATMHSSKSLQDRKTIKGSNKVATSSAAYRSARATLRSAAYELYRLLNLIKSYKLLNLTGFSKIVKKAEKVLAIPCAQPYMAKVDATPLRQSTRLERLIQSTEDLFARHFEHGSRKLALERLRDEGNVTPHHISTFRAGAFLGLAVPALVAGLIKSFHPDTRAAIPEWVALMQLFGAELLPILLALLFAVNLAVWQRYRINYVLVFELDVRTMIDYRQYLEIPAFAFLLLCYAFWLSFSNFWPNHISPHSYPLAWLIAIIIAFCNPLPLLHRTARAWLARSVGRAFTFGIYPVQFRDFWIADELVSLYYVFYNFGYIVCTYQHHFTRVPPKCNTNDTMLSFVLAAIPPLMRIGQCTRRYVDSREKMHIANIVKYLLNSAYFASYFVYRVYANERRTSAAFILWVIISIINSAYSSYWDIAVDWSLLKRHSKHWLLRPELGYKTAKWFYYWAMISNIILRFSWVLYFATPVRPSVILQSWLVALLEMLRRWQWNFLRVEAEAVGNSDGYRVSRDIPLPYHISAKVKQEDEAESGDEDIGVAGKVLDFFNLRPAADSSGSLKLLSKSIQRKSDGDAHSSTEEDAAAND</sequence>
<keyword evidence="4 8" id="KW-1133">Transmembrane helix</keyword>
<feature type="compositionally biased region" description="Basic and acidic residues" evidence="7">
    <location>
        <begin position="48"/>
        <end position="64"/>
    </location>
</feature>
<evidence type="ECO:0000259" key="10">
    <source>
        <dbReference type="PROSITE" id="PS51382"/>
    </source>
</evidence>